<evidence type="ECO:0000313" key="4">
    <source>
        <dbReference type="EMBL" id="SES38353.1"/>
    </source>
</evidence>
<feature type="domain" description="Transglycosylase SLT" evidence="2">
    <location>
        <begin position="67"/>
        <end position="173"/>
    </location>
</feature>
<dbReference type="OrthoDB" id="9815778at2"/>
<feature type="domain" description="M23ase beta-sheet core" evidence="3">
    <location>
        <begin position="233"/>
        <end position="329"/>
    </location>
</feature>
<keyword evidence="5" id="KW-1185">Reference proteome</keyword>
<evidence type="ECO:0000259" key="3">
    <source>
        <dbReference type="Pfam" id="PF01551"/>
    </source>
</evidence>
<keyword evidence="1" id="KW-1133">Transmembrane helix</keyword>
<dbReference type="InterPro" id="IPR008258">
    <property type="entry name" value="Transglycosylase_SLT_dom_1"/>
</dbReference>
<organism evidence="4 5">
    <name type="scientific">Streptomyces qinglanensis</name>
    <dbReference type="NCBI Taxonomy" id="943816"/>
    <lineage>
        <taxon>Bacteria</taxon>
        <taxon>Bacillati</taxon>
        <taxon>Actinomycetota</taxon>
        <taxon>Actinomycetes</taxon>
        <taxon>Kitasatosporales</taxon>
        <taxon>Streptomycetaceae</taxon>
        <taxon>Streptomyces</taxon>
    </lineage>
</organism>
<dbReference type="PANTHER" id="PTHR21666">
    <property type="entry name" value="PEPTIDASE-RELATED"/>
    <property type="match status" value="1"/>
</dbReference>
<keyword evidence="1" id="KW-0472">Membrane</keyword>
<dbReference type="InterPro" id="IPR050570">
    <property type="entry name" value="Cell_wall_metabolism_enzyme"/>
</dbReference>
<evidence type="ECO:0000256" key="1">
    <source>
        <dbReference type="SAM" id="Phobius"/>
    </source>
</evidence>
<dbReference type="AlphaFoldDB" id="A0A1H9WY68"/>
<dbReference type="RefSeq" id="WP_107437629.1">
    <property type="nucleotide sequence ID" value="NZ_FOGO01000023.1"/>
</dbReference>
<evidence type="ECO:0000259" key="2">
    <source>
        <dbReference type="Pfam" id="PF01464"/>
    </source>
</evidence>
<dbReference type="InterPro" id="IPR016047">
    <property type="entry name" value="M23ase_b-sheet_dom"/>
</dbReference>
<dbReference type="GO" id="GO:0004222">
    <property type="term" value="F:metalloendopeptidase activity"/>
    <property type="evidence" value="ECO:0007669"/>
    <property type="project" value="TreeGrafter"/>
</dbReference>
<dbReference type="SUPFAM" id="SSF53955">
    <property type="entry name" value="Lysozyme-like"/>
    <property type="match status" value="1"/>
</dbReference>
<dbReference type="InterPro" id="IPR011055">
    <property type="entry name" value="Dup_hybrid_motif"/>
</dbReference>
<proteinExistence type="predicted"/>
<dbReference type="Gene3D" id="2.70.70.10">
    <property type="entry name" value="Glucose Permease (Domain IIA)"/>
    <property type="match status" value="1"/>
</dbReference>
<dbReference type="PANTHER" id="PTHR21666:SF270">
    <property type="entry name" value="MUREIN HYDROLASE ACTIVATOR ENVC"/>
    <property type="match status" value="1"/>
</dbReference>
<dbReference type="SUPFAM" id="SSF51261">
    <property type="entry name" value="Duplicated hybrid motif"/>
    <property type="match status" value="1"/>
</dbReference>
<dbReference type="EMBL" id="FOGO01000023">
    <property type="protein sequence ID" value="SES38353.1"/>
    <property type="molecule type" value="Genomic_DNA"/>
</dbReference>
<accession>A0A1H9WY68</accession>
<dbReference type="Pfam" id="PF01464">
    <property type="entry name" value="SLT"/>
    <property type="match status" value="1"/>
</dbReference>
<dbReference type="Pfam" id="PF01551">
    <property type="entry name" value="Peptidase_M23"/>
    <property type="match status" value="1"/>
</dbReference>
<dbReference type="Proteomes" id="UP000182841">
    <property type="component" value="Unassembled WGS sequence"/>
</dbReference>
<gene>
    <name evidence="4" type="ORF">SAMN05421870_12318</name>
</gene>
<keyword evidence="1" id="KW-0812">Transmembrane</keyword>
<dbReference type="FunFam" id="2.70.70.10:FF:000013">
    <property type="entry name" value="Peptidase family M23"/>
    <property type="match status" value="1"/>
</dbReference>
<protein>
    <submittedName>
        <fullName evidence="4">Transglycosylase SLT domain-containing protein</fullName>
    </submittedName>
</protein>
<reference evidence="5" key="1">
    <citation type="submission" date="2016-10" db="EMBL/GenBank/DDBJ databases">
        <authorList>
            <person name="Varghese N."/>
            <person name="Submissions S."/>
        </authorList>
    </citation>
    <scope>NUCLEOTIDE SEQUENCE [LARGE SCALE GENOMIC DNA]</scope>
    <source>
        <strain evidence="5">CGMCC 4.6825</strain>
    </source>
</reference>
<dbReference type="CDD" id="cd13399">
    <property type="entry name" value="Slt35-like"/>
    <property type="match status" value="1"/>
</dbReference>
<feature type="transmembrane region" description="Helical" evidence="1">
    <location>
        <begin position="6"/>
        <end position="26"/>
    </location>
</feature>
<dbReference type="CDD" id="cd12797">
    <property type="entry name" value="M23_peptidase"/>
    <property type="match status" value="1"/>
</dbReference>
<dbReference type="InterPro" id="IPR023346">
    <property type="entry name" value="Lysozyme-like_dom_sf"/>
</dbReference>
<evidence type="ECO:0000313" key="5">
    <source>
        <dbReference type="Proteomes" id="UP000182841"/>
    </source>
</evidence>
<name>A0A1H9WY68_9ACTN</name>
<dbReference type="Gene3D" id="1.10.530.10">
    <property type="match status" value="1"/>
</dbReference>
<sequence>MLQIIGGAIAALVLALVIGVTLLLVISGGRGGGGGGDAQLAAGSLKVGKDGVPAAYAALIQQAADDCEEGLPASVLAAQLKQESGFQADPGRSSAGALGIAQFMPGTWKTAGVDGNNDGRKDPLDPEDAIPAQGKMMCKLLRTAKKHPDYDGSPVELALAGYNAGWGRVEQYRGVPPRSFAEGQTYNYVKIIMSNVASLTGPDGGLSSGWARPVDGPLGTPYHQRGGAWSSGMHTGIDFTVPTGTPVKAAGPGKVVTAGDGGAYGNQVVIKHADGTYSQYGHLSEISVSTGKRLQAGQKIGLSGATGNVSGPHLHFEIRTGPGYGSDIDPGAFLRKRGVKL</sequence>